<sequence length="286" mass="30942">MTRVAQHYRGKRCFITGAASGIGRATALRLAELGAELYLTDRNEEGLAETVADARALGAAVPEHRSLNIADYEEVAAFGADIHARHGAMDVVMNIAGVSAWGTVDQLSHEQWRKMVDINLMGPIHVIETFLPPMVAGRRGGHLVNVSSAAGIVALPWHAAYSASKYGLRGVSEVLRFDLARHKIGVSVVVPGAVKTGLVNTVEIAGVDREDPQVEKWVGRFAGHAVSPEKAADKILAGVARNRYLIYTSGDIRALYAFKRLAWLPYSVAMRQANVLFSRALRPGRV</sequence>
<dbReference type="PRINTS" id="PR00080">
    <property type="entry name" value="SDRFAMILY"/>
</dbReference>
<dbReference type="CDD" id="cd05233">
    <property type="entry name" value="SDR_c"/>
    <property type="match status" value="1"/>
</dbReference>
<evidence type="ECO:0000256" key="1">
    <source>
        <dbReference type="ARBA" id="ARBA00006484"/>
    </source>
</evidence>
<accession>A0ABU5Z3T3</accession>
<keyword evidence="6" id="KW-1185">Reference proteome</keyword>
<dbReference type="InterPro" id="IPR002347">
    <property type="entry name" value="SDR_fam"/>
</dbReference>
<comment type="similarity">
    <text evidence="1 3">Belongs to the short-chain dehydrogenases/reductases (SDR) family.</text>
</comment>
<dbReference type="Gene3D" id="3.40.50.720">
    <property type="entry name" value="NAD(P)-binding Rossmann-like Domain"/>
    <property type="match status" value="1"/>
</dbReference>
<feature type="domain" description="Ketoreductase" evidence="4">
    <location>
        <begin position="11"/>
        <end position="197"/>
    </location>
</feature>
<dbReference type="PANTHER" id="PTHR44196:SF1">
    <property type="entry name" value="DEHYDROGENASE_REDUCTASE SDR FAMILY MEMBER 7B"/>
    <property type="match status" value="1"/>
</dbReference>
<dbReference type="RefSeq" id="WP_225396681.1">
    <property type="nucleotide sequence ID" value="NZ_JAYJJQ010000018.1"/>
</dbReference>
<dbReference type="EMBL" id="JAYJJQ010000018">
    <property type="protein sequence ID" value="MEB3070879.1"/>
    <property type="molecule type" value="Genomic_DNA"/>
</dbReference>
<proteinExistence type="inferred from homology"/>
<dbReference type="PANTHER" id="PTHR44196">
    <property type="entry name" value="DEHYDROGENASE/REDUCTASE SDR FAMILY MEMBER 7B"/>
    <property type="match status" value="1"/>
</dbReference>
<evidence type="ECO:0000313" key="6">
    <source>
        <dbReference type="Proteomes" id="UP001299283"/>
    </source>
</evidence>
<dbReference type="Proteomes" id="UP001299283">
    <property type="component" value="Unassembled WGS sequence"/>
</dbReference>
<dbReference type="NCBIfam" id="NF005881">
    <property type="entry name" value="PRK07832.1"/>
    <property type="match status" value="1"/>
</dbReference>
<dbReference type="SMART" id="SM00822">
    <property type="entry name" value="PKS_KR"/>
    <property type="match status" value="1"/>
</dbReference>
<keyword evidence="2" id="KW-0560">Oxidoreductase</keyword>
<evidence type="ECO:0000256" key="3">
    <source>
        <dbReference type="RuleBase" id="RU000363"/>
    </source>
</evidence>
<dbReference type="InterPro" id="IPR057326">
    <property type="entry name" value="KR_dom"/>
</dbReference>
<dbReference type="InterPro" id="IPR036291">
    <property type="entry name" value="NAD(P)-bd_dom_sf"/>
</dbReference>
<dbReference type="SUPFAM" id="SSF51735">
    <property type="entry name" value="NAD(P)-binding Rossmann-fold domains"/>
    <property type="match status" value="1"/>
</dbReference>
<name>A0ABU5Z3T3_9MYCO</name>
<comment type="caution">
    <text evidence="5">The sequence shown here is derived from an EMBL/GenBank/DDBJ whole genome shotgun (WGS) entry which is preliminary data.</text>
</comment>
<evidence type="ECO:0000313" key="5">
    <source>
        <dbReference type="EMBL" id="MEB3070879.1"/>
    </source>
</evidence>
<dbReference type="Pfam" id="PF00106">
    <property type="entry name" value="adh_short"/>
    <property type="match status" value="1"/>
</dbReference>
<dbReference type="PROSITE" id="PS00061">
    <property type="entry name" value="ADH_SHORT"/>
    <property type="match status" value="1"/>
</dbReference>
<dbReference type="InterPro" id="IPR020904">
    <property type="entry name" value="Sc_DH/Rdtase_CS"/>
</dbReference>
<organism evidence="5 6">
    <name type="scientific">[Mycobacterium] vasticus</name>
    <dbReference type="NCBI Taxonomy" id="2875777"/>
    <lineage>
        <taxon>Bacteria</taxon>
        <taxon>Bacillati</taxon>
        <taxon>Actinomycetota</taxon>
        <taxon>Actinomycetes</taxon>
        <taxon>Mycobacteriales</taxon>
        <taxon>Mycobacteriaceae</taxon>
        <taxon>Mycolicibacter</taxon>
    </lineage>
</organism>
<dbReference type="PRINTS" id="PR00081">
    <property type="entry name" value="GDHRDH"/>
</dbReference>
<protein>
    <submittedName>
        <fullName evidence="5">SDR family oxidoreductase</fullName>
    </submittedName>
</protein>
<evidence type="ECO:0000256" key="2">
    <source>
        <dbReference type="ARBA" id="ARBA00023002"/>
    </source>
</evidence>
<evidence type="ECO:0000259" key="4">
    <source>
        <dbReference type="SMART" id="SM00822"/>
    </source>
</evidence>
<gene>
    <name evidence="5" type="ORF">K5L39_16970</name>
</gene>
<reference evidence="5 6" key="1">
    <citation type="submission" date="2023-12" db="EMBL/GenBank/DDBJ databases">
        <title>Description of new species of Mycobacterium terrae complex isolated from sewage at the Sao Paulo Zoological Park Foundation in Brazil.</title>
        <authorList>
            <person name="Romagnoli C.L."/>
            <person name="Conceicao E.C."/>
            <person name="Machado E."/>
            <person name="Barreto L.B.P.F."/>
            <person name="Sharma A."/>
            <person name="Silva N.M."/>
            <person name="Marques L.E."/>
            <person name="Juliana M.A."/>
            <person name="Lourenco M.C.S."/>
            <person name="Digiampietri L.A."/>
            <person name="Suffys P.N."/>
            <person name="Viana-Niero C."/>
        </authorList>
    </citation>
    <scope>NUCLEOTIDE SEQUENCE [LARGE SCALE GENOMIC DNA]</scope>
    <source>
        <strain evidence="5 6">MYC017</strain>
    </source>
</reference>